<evidence type="ECO:0000256" key="1">
    <source>
        <dbReference type="SAM" id="MobiDB-lite"/>
    </source>
</evidence>
<evidence type="ECO:0000313" key="2">
    <source>
        <dbReference type="EMBL" id="CAK9267829.1"/>
    </source>
</evidence>
<sequence>MSKKDQLIQKDGASSRTEEEPHPAQNVEFLPEKHKVNKQLEQHTHSPLPGQQVLGANDAKFLNPTATRPNKLNIIQLAAATPLSQYTPKQHGMPTQTTGMPKKSQVNTAATLSILHGIDVPEEEGD</sequence>
<feature type="region of interest" description="Disordered" evidence="1">
    <location>
        <begin position="85"/>
        <end position="105"/>
    </location>
</feature>
<dbReference type="Proteomes" id="UP001497444">
    <property type="component" value="Chromosome 2"/>
</dbReference>
<reference evidence="2 3" key="1">
    <citation type="submission" date="2024-02" db="EMBL/GenBank/DDBJ databases">
        <authorList>
            <consortium name="ELIXIR-Norway"/>
            <consortium name="Elixir Norway"/>
        </authorList>
    </citation>
    <scope>NUCLEOTIDE SEQUENCE [LARGE SCALE GENOMIC DNA]</scope>
</reference>
<accession>A0ABP0WLS8</accession>
<organism evidence="2 3">
    <name type="scientific">Sphagnum jensenii</name>
    <dbReference type="NCBI Taxonomy" id="128206"/>
    <lineage>
        <taxon>Eukaryota</taxon>
        <taxon>Viridiplantae</taxon>
        <taxon>Streptophyta</taxon>
        <taxon>Embryophyta</taxon>
        <taxon>Bryophyta</taxon>
        <taxon>Sphagnophytina</taxon>
        <taxon>Sphagnopsida</taxon>
        <taxon>Sphagnales</taxon>
        <taxon>Sphagnaceae</taxon>
        <taxon>Sphagnum</taxon>
    </lineage>
</organism>
<dbReference type="EMBL" id="OZ020097">
    <property type="protein sequence ID" value="CAK9267829.1"/>
    <property type="molecule type" value="Genomic_DNA"/>
</dbReference>
<evidence type="ECO:0000313" key="3">
    <source>
        <dbReference type="Proteomes" id="UP001497444"/>
    </source>
</evidence>
<proteinExistence type="predicted"/>
<protein>
    <submittedName>
        <fullName evidence="2">Uncharacterized protein</fullName>
    </submittedName>
</protein>
<feature type="region of interest" description="Disordered" evidence="1">
    <location>
        <begin position="1"/>
        <end position="30"/>
    </location>
</feature>
<name>A0ABP0WLS8_9BRYO</name>
<gene>
    <name evidence="2" type="ORF">CSSPJE1EN1_LOCUS13307</name>
</gene>
<keyword evidence="3" id="KW-1185">Reference proteome</keyword>